<evidence type="ECO:0000313" key="2">
    <source>
        <dbReference type="EMBL" id="PAB58504.1"/>
    </source>
</evidence>
<dbReference type="Proteomes" id="UP000216024">
    <property type="component" value="Unassembled WGS sequence"/>
</dbReference>
<dbReference type="Pfam" id="PF07963">
    <property type="entry name" value="N_methyl"/>
    <property type="match status" value="1"/>
</dbReference>
<dbReference type="PROSITE" id="PS00409">
    <property type="entry name" value="PROKAR_NTER_METHYL"/>
    <property type="match status" value="1"/>
</dbReference>
<gene>
    <name evidence="2" type="ORF">CCE28_14455</name>
</gene>
<feature type="transmembrane region" description="Helical" evidence="1">
    <location>
        <begin position="20"/>
        <end position="38"/>
    </location>
</feature>
<name>A0A267MFY9_9FIRM</name>
<keyword evidence="1" id="KW-0812">Transmembrane</keyword>
<reference evidence="2 3" key="1">
    <citation type="submission" date="2017-06" db="EMBL/GenBank/DDBJ databases">
        <title>Draft genome sequence of anaerobic fermentative bacterium Anaeromicrobium sediminis DY2726D isolated from West Pacific Ocean sediments.</title>
        <authorList>
            <person name="Zeng X."/>
        </authorList>
    </citation>
    <scope>NUCLEOTIDE SEQUENCE [LARGE SCALE GENOMIC DNA]</scope>
    <source>
        <strain evidence="2 3">DY2726D</strain>
    </source>
</reference>
<keyword evidence="3" id="KW-1185">Reference proteome</keyword>
<dbReference type="OrthoDB" id="1954370at2"/>
<sequence>MRGYLKMRYNNKGLTLVEVLIAMGIMGIVMTSIFSFFIPNLKTFNRTDNHIQAQNNAQTAMNRIVDDIIGGQGVARTTNPVIFKINDTKFIKYEHVDETLKRGEGTSQMEITIEEDPFANNITEFRVEQTEANGVIITITSKINDSVVPLTNEIYFRNGN</sequence>
<dbReference type="NCBIfam" id="TIGR02532">
    <property type="entry name" value="IV_pilin_GFxxxE"/>
    <property type="match status" value="1"/>
</dbReference>
<evidence type="ECO:0000313" key="3">
    <source>
        <dbReference type="Proteomes" id="UP000216024"/>
    </source>
</evidence>
<protein>
    <recommendedName>
        <fullName evidence="4">Prepilin-type cleavage/methylation domain-containing protein</fullName>
    </recommendedName>
</protein>
<keyword evidence="1" id="KW-0472">Membrane</keyword>
<keyword evidence="1" id="KW-1133">Transmembrane helix</keyword>
<organism evidence="2 3">
    <name type="scientific">Anaeromicrobium sediminis</name>
    <dbReference type="NCBI Taxonomy" id="1478221"/>
    <lineage>
        <taxon>Bacteria</taxon>
        <taxon>Bacillati</taxon>
        <taxon>Bacillota</taxon>
        <taxon>Clostridia</taxon>
        <taxon>Peptostreptococcales</taxon>
        <taxon>Thermotaleaceae</taxon>
        <taxon>Anaeromicrobium</taxon>
    </lineage>
</organism>
<dbReference type="AlphaFoldDB" id="A0A267MFY9"/>
<evidence type="ECO:0008006" key="4">
    <source>
        <dbReference type="Google" id="ProtNLM"/>
    </source>
</evidence>
<dbReference type="InterPro" id="IPR012902">
    <property type="entry name" value="N_methyl_site"/>
</dbReference>
<comment type="caution">
    <text evidence="2">The sequence shown here is derived from an EMBL/GenBank/DDBJ whole genome shotgun (WGS) entry which is preliminary data.</text>
</comment>
<evidence type="ECO:0000256" key="1">
    <source>
        <dbReference type="SAM" id="Phobius"/>
    </source>
</evidence>
<proteinExistence type="predicted"/>
<accession>A0A267MFY9</accession>
<dbReference type="EMBL" id="NIBG01000014">
    <property type="protein sequence ID" value="PAB58504.1"/>
    <property type="molecule type" value="Genomic_DNA"/>
</dbReference>